<gene>
    <name evidence="1" type="ORF">PCOR1329_LOCUS59998</name>
</gene>
<dbReference type="Proteomes" id="UP001189429">
    <property type="component" value="Unassembled WGS sequence"/>
</dbReference>
<accession>A0ABN9VPF7</accession>
<dbReference type="EMBL" id="CAUYUJ010017499">
    <property type="protein sequence ID" value="CAK0875300.1"/>
    <property type="molecule type" value="Genomic_DNA"/>
</dbReference>
<evidence type="ECO:0000313" key="2">
    <source>
        <dbReference type="Proteomes" id="UP001189429"/>
    </source>
</evidence>
<keyword evidence="2" id="KW-1185">Reference proteome</keyword>
<comment type="caution">
    <text evidence="1">The sequence shown here is derived from an EMBL/GenBank/DDBJ whole genome shotgun (WGS) entry which is preliminary data.</text>
</comment>
<feature type="non-terminal residue" evidence="1">
    <location>
        <position position="205"/>
    </location>
</feature>
<proteinExistence type="predicted"/>
<protein>
    <submittedName>
        <fullName evidence="1">Uncharacterized protein</fullName>
    </submittedName>
</protein>
<organism evidence="1 2">
    <name type="scientific">Prorocentrum cordatum</name>
    <dbReference type="NCBI Taxonomy" id="2364126"/>
    <lineage>
        <taxon>Eukaryota</taxon>
        <taxon>Sar</taxon>
        <taxon>Alveolata</taxon>
        <taxon>Dinophyceae</taxon>
        <taxon>Prorocentrales</taxon>
        <taxon>Prorocentraceae</taxon>
        <taxon>Prorocentrum</taxon>
    </lineage>
</organism>
<sequence>MSKQTDHEKITLQCSLKATGKLFPKIDRTRLTDEKVVTKFKQILDATVIPDWCTSLDQRAYFCALSIVEAAAAALPKSQRKKMQEYISEQTFAFITGRRRLAKPLRKAAQRGRHRRLVTRRISRERAYSIERPTISLPTKCLDQHYRGFLRLAAEAQRANDSNDYKGFFDAARDWYNDTRNASSRLVDDDYDVFLNQQATRAAEA</sequence>
<name>A0ABN9VPF7_9DINO</name>
<evidence type="ECO:0000313" key="1">
    <source>
        <dbReference type="EMBL" id="CAK0875300.1"/>
    </source>
</evidence>
<reference evidence="1" key="1">
    <citation type="submission" date="2023-10" db="EMBL/GenBank/DDBJ databases">
        <authorList>
            <person name="Chen Y."/>
            <person name="Shah S."/>
            <person name="Dougan E. K."/>
            <person name="Thang M."/>
            <person name="Chan C."/>
        </authorList>
    </citation>
    <scope>NUCLEOTIDE SEQUENCE [LARGE SCALE GENOMIC DNA]</scope>
</reference>